<dbReference type="Proteomes" id="UP000241769">
    <property type="component" value="Unassembled WGS sequence"/>
</dbReference>
<evidence type="ECO:0000313" key="3">
    <source>
        <dbReference type="Proteomes" id="UP000241769"/>
    </source>
</evidence>
<dbReference type="OrthoDB" id="411535at2759"/>
<feature type="transmembrane region" description="Helical" evidence="1">
    <location>
        <begin position="107"/>
        <end position="131"/>
    </location>
</feature>
<proteinExistence type="predicted"/>
<gene>
    <name evidence="2" type="ORF">PROFUN_01485</name>
</gene>
<name>A0A2P6NTD0_9EUKA</name>
<accession>A0A2P6NTD0</accession>
<comment type="caution">
    <text evidence="2">The sequence shown here is derived from an EMBL/GenBank/DDBJ whole genome shotgun (WGS) entry which is preliminary data.</text>
</comment>
<organism evidence="2 3">
    <name type="scientific">Planoprotostelium fungivorum</name>
    <dbReference type="NCBI Taxonomy" id="1890364"/>
    <lineage>
        <taxon>Eukaryota</taxon>
        <taxon>Amoebozoa</taxon>
        <taxon>Evosea</taxon>
        <taxon>Variosea</taxon>
        <taxon>Cavosteliida</taxon>
        <taxon>Cavosteliaceae</taxon>
        <taxon>Planoprotostelium</taxon>
    </lineage>
</organism>
<keyword evidence="1" id="KW-0472">Membrane</keyword>
<dbReference type="Pfam" id="PF14770">
    <property type="entry name" value="TMEM18"/>
    <property type="match status" value="1"/>
</dbReference>
<dbReference type="InterPro" id="IPR026721">
    <property type="entry name" value="TMEM18"/>
</dbReference>
<keyword evidence="1" id="KW-1133">Transmembrane helix</keyword>
<reference evidence="2 3" key="1">
    <citation type="journal article" date="2018" name="Genome Biol. Evol.">
        <title>Multiple Roots of Fruiting Body Formation in Amoebozoa.</title>
        <authorList>
            <person name="Hillmann F."/>
            <person name="Forbes G."/>
            <person name="Novohradska S."/>
            <person name="Ferling I."/>
            <person name="Riege K."/>
            <person name="Groth M."/>
            <person name="Westermann M."/>
            <person name="Marz M."/>
            <person name="Spaller T."/>
            <person name="Winckler T."/>
            <person name="Schaap P."/>
            <person name="Glockner G."/>
        </authorList>
    </citation>
    <scope>NUCLEOTIDE SEQUENCE [LARGE SCALE GENOMIC DNA]</scope>
    <source>
        <strain evidence="2 3">Jena</strain>
    </source>
</reference>
<evidence type="ECO:0000313" key="2">
    <source>
        <dbReference type="EMBL" id="PRP87223.1"/>
    </source>
</evidence>
<sequence length="142" mass="16644">MTQTGGIDVEDHEAIRYYLGFNDDEMSFVEAVTYFLKSVGWTETWTVALVIFHIFSLILVISTRHMINLQMFLFFFFFGLAYISEPINKWGSENWSSFAERNYFDDHGSFITFMYSLPLIIILFVILINFLRIMSDLLVKCG</sequence>
<evidence type="ECO:0000256" key="1">
    <source>
        <dbReference type="SAM" id="Phobius"/>
    </source>
</evidence>
<dbReference type="AlphaFoldDB" id="A0A2P6NTD0"/>
<dbReference type="EMBL" id="MDYQ01000022">
    <property type="protein sequence ID" value="PRP87223.1"/>
    <property type="molecule type" value="Genomic_DNA"/>
</dbReference>
<keyword evidence="1 2" id="KW-0812">Transmembrane</keyword>
<feature type="transmembrane region" description="Helical" evidence="1">
    <location>
        <begin position="69"/>
        <end position="87"/>
    </location>
</feature>
<protein>
    <submittedName>
        <fullName evidence="2">Transmembrane protein 18</fullName>
    </submittedName>
</protein>
<feature type="transmembrane region" description="Helical" evidence="1">
    <location>
        <begin position="44"/>
        <end position="62"/>
    </location>
</feature>
<keyword evidence="3" id="KW-1185">Reference proteome</keyword>
<dbReference type="InParanoid" id="A0A2P6NTD0"/>